<gene>
    <name evidence="8" type="ORF">KDA27_26655</name>
</gene>
<keyword evidence="2 6" id="KW-0812">Transmembrane</keyword>
<feature type="domain" description="NarX-like N-terminal" evidence="7">
    <location>
        <begin position="36"/>
        <end position="134"/>
    </location>
</feature>
<evidence type="ECO:0000256" key="2">
    <source>
        <dbReference type="ARBA" id="ARBA00022692"/>
    </source>
</evidence>
<dbReference type="AlphaFoldDB" id="A0A956NHI9"/>
<protein>
    <submittedName>
        <fullName evidence="8">Type IV pili methyl-accepting chemotaxis transducer N-terminal domain-containing protein</fullName>
    </submittedName>
</protein>
<sequence>MSLFARLSLSGIVALIGLVTVAGLAFYGEHSGKEFATALDIAGRQRMLVEKYSAEILLGDAAVGTGTIDRSHASNRADKTAGLFESSLKALQTGGTATLNPATGEKVEINEFGGDVPSKLSASQAAWTSLKNSAPEAGDEAEKFETFYANSESALAAANGVVVALLDMQGAQKSRLQATLTTAAIICLVLLALSQFDLHRSVVKPVRKVAESLDVSAERTQEATAQVSSMSTNMADASNDQASNLE</sequence>
<feature type="compositionally biased region" description="Polar residues" evidence="5">
    <location>
        <begin position="222"/>
        <end position="246"/>
    </location>
</feature>
<dbReference type="EMBL" id="JAGQHS010000335">
    <property type="protein sequence ID" value="MCA9759403.1"/>
    <property type="molecule type" value="Genomic_DNA"/>
</dbReference>
<dbReference type="InterPro" id="IPR029095">
    <property type="entry name" value="NarX-like_N"/>
</dbReference>
<feature type="non-terminal residue" evidence="8">
    <location>
        <position position="246"/>
    </location>
</feature>
<dbReference type="GO" id="GO:0016020">
    <property type="term" value="C:membrane"/>
    <property type="evidence" value="ECO:0007669"/>
    <property type="project" value="UniProtKB-SubCell"/>
</dbReference>
<evidence type="ECO:0000256" key="5">
    <source>
        <dbReference type="SAM" id="MobiDB-lite"/>
    </source>
</evidence>
<organism evidence="8 9">
    <name type="scientific">Eiseniibacteriota bacterium</name>
    <dbReference type="NCBI Taxonomy" id="2212470"/>
    <lineage>
        <taxon>Bacteria</taxon>
        <taxon>Candidatus Eiseniibacteriota</taxon>
    </lineage>
</organism>
<dbReference type="Pfam" id="PF13675">
    <property type="entry name" value="PilJ"/>
    <property type="match status" value="1"/>
</dbReference>
<evidence type="ECO:0000313" key="9">
    <source>
        <dbReference type="Proteomes" id="UP000739538"/>
    </source>
</evidence>
<evidence type="ECO:0000256" key="1">
    <source>
        <dbReference type="ARBA" id="ARBA00004141"/>
    </source>
</evidence>
<reference evidence="8" key="1">
    <citation type="submission" date="2020-04" db="EMBL/GenBank/DDBJ databases">
        <authorList>
            <person name="Zhang T."/>
        </authorList>
    </citation>
    <scope>NUCLEOTIDE SEQUENCE</scope>
    <source>
        <strain evidence="8">HKST-UBA02</strain>
    </source>
</reference>
<accession>A0A956NHI9</accession>
<comment type="subcellular location">
    <subcellularLocation>
        <location evidence="1">Membrane</location>
        <topology evidence="1">Multi-pass membrane protein</topology>
    </subcellularLocation>
</comment>
<proteinExistence type="predicted"/>
<evidence type="ECO:0000256" key="3">
    <source>
        <dbReference type="ARBA" id="ARBA00022989"/>
    </source>
</evidence>
<feature type="region of interest" description="Disordered" evidence="5">
    <location>
        <begin position="214"/>
        <end position="246"/>
    </location>
</feature>
<feature type="transmembrane region" description="Helical" evidence="6">
    <location>
        <begin position="6"/>
        <end position="27"/>
    </location>
</feature>
<evidence type="ECO:0000313" key="8">
    <source>
        <dbReference type="EMBL" id="MCA9759403.1"/>
    </source>
</evidence>
<keyword evidence="4 6" id="KW-0472">Membrane</keyword>
<keyword evidence="3 6" id="KW-1133">Transmembrane helix</keyword>
<name>A0A956NHI9_UNCEI</name>
<evidence type="ECO:0000256" key="6">
    <source>
        <dbReference type="SAM" id="Phobius"/>
    </source>
</evidence>
<comment type="caution">
    <text evidence="8">The sequence shown here is derived from an EMBL/GenBank/DDBJ whole genome shotgun (WGS) entry which is preliminary data.</text>
</comment>
<evidence type="ECO:0000259" key="7">
    <source>
        <dbReference type="Pfam" id="PF13675"/>
    </source>
</evidence>
<reference evidence="8" key="2">
    <citation type="journal article" date="2021" name="Microbiome">
        <title>Successional dynamics and alternative stable states in a saline activated sludge microbial community over 9 years.</title>
        <authorList>
            <person name="Wang Y."/>
            <person name="Ye J."/>
            <person name="Ju F."/>
            <person name="Liu L."/>
            <person name="Boyd J.A."/>
            <person name="Deng Y."/>
            <person name="Parks D.H."/>
            <person name="Jiang X."/>
            <person name="Yin X."/>
            <person name="Woodcroft B.J."/>
            <person name="Tyson G.W."/>
            <person name="Hugenholtz P."/>
            <person name="Polz M.F."/>
            <person name="Zhang T."/>
        </authorList>
    </citation>
    <scope>NUCLEOTIDE SEQUENCE</scope>
    <source>
        <strain evidence="8">HKST-UBA02</strain>
    </source>
</reference>
<dbReference type="Proteomes" id="UP000739538">
    <property type="component" value="Unassembled WGS sequence"/>
</dbReference>
<evidence type="ECO:0000256" key="4">
    <source>
        <dbReference type="ARBA" id="ARBA00023136"/>
    </source>
</evidence>